<dbReference type="Proteomes" id="UP000253501">
    <property type="component" value="Unassembled WGS sequence"/>
</dbReference>
<name>A0A367PTR9_CUPNE</name>
<comment type="caution">
    <text evidence="2">The sequence shown here is derived from an EMBL/GenBank/DDBJ whole genome shotgun (WGS) entry which is preliminary data.</text>
</comment>
<keyword evidence="1" id="KW-0732">Signal</keyword>
<accession>A0A367PTR9</accession>
<reference evidence="2 3" key="1">
    <citation type="submission" date="2018-04" db="EMBL/GenBank/DDBJ databases">
        <title>Cupriavidus necator CR12 genome sequencing and assembly.</title>
        <authorList>
            <person name="Ben Fekih I."/>
            <person name="Mazhar H.S."/>
            <person name="Bello S.K."/>
            <person name="Rensing C."/>
        </authorList>
    </citation>
    <scope>NUCLEOTIDE SEQUENCE [LARGE SCALE GENOMIC DNA]</scope>
    <source>
        <strain evidence="2 3">CR12</strain>
    </source>
</reference>
<dbReference type="RefSeq" id="WP_114130193.1">
    <property type="nucleotide sequence ID" value="NZ_CP068436.1"/>
</dbReference>
<evidence type="ECO:0000256" key="1">
    <source>
        <dbReference type="SAM" id="SignalP"/>
    </source>
</evidence>
<feature type="chain" id="PRO_5017034795" evidence="1">
    <location>
        <begin position="25"/>
        <end position="62"/>
    </location>
</feature>
<evidence type="ECO:0000313" key="2">
    <source>
        <dbReference type="EMBL" id="RCJ10456.1"/>
    </source>
</evidence>
<dbReference type="EMBL" id="QDHA01000001">
    <property type="protein sequence ID" value="RCJ10456.1"/>
    <property type="molecule type" value="Genomic_DNA"/>
</dbReference>
<gene>
    <name evidence="2" type="ORF">DDK22_00380</name>
</gene>
<protein>
    <submittedName>
        <fullName evidence="2">Uncharacterized protein</fullName>
    </submittedName>
</protein>
<evidence type="ECO:0000313" key="3">
    <source>
        <dbReference type="Proteomes" id="UP000253501"/>
    </source>
</evidence>
<organism evidence="2 3">
    <name type="scientific">Cupriavidus necator</name>
    <name type="common">Alcaligenes eutrophus</name>
    <name type="synonym">Ralstonia eutropha</name>
    <dbReference type="NCBI Taxonomy" id="106590"/>
    <lineage>
        <taxon>Bacteria</taxon>
        <taxon>Pseudomonadati</taxon>
        <taxon>Pseudomonadota</taxon>
        <taxon>Betaproteobacteria</taxon>
        <taxon>Burkholderiales</taxon>
        <taxon>Burkholderiaceae</taxon>
        <taxon>Cupriavidus</taxon>
    </lineage>
</organism>
<feature type="signal peptide" evidence="1">
    <location>
        <begin position="1"/>
        <end position="24"/>
    </location>
</feature>
<proteinExistence type="predicted"/>
<dbReference type="AlphaFoldDB" id="A0A367PTR9"/>
<sequence length="62" mass="6432">MAARCIVSNKLVVAVSADFQAAMAASELAGAPFMRGFVSSVTRTRGIEGGEPMRMIQVTGQG</sequence>